<sequence>MPMLDQPTRLSRRQRARQRDSEAKESLTMKVRWAEYQLANVPVAAQLPAAFRAEAASAAQALATWVAEHPNCPSGEYEKRRDDFVAKYVVPIDQATDAYVEERDLEATAALVAYVTKARREMGSGTAFADALAAEEAYIAENPYMSEEDAVPRLRALRRLA</sequence>
<dbReference type="AlphaFoldDB" id="A0AAD5TJQ2"/>
<comment type="caution">
    <text evidence="2">The sequence shown here is derived from an EMBL/GenBank/DDBJ whole genome shotgun (WGS) entry which is preliminary data.</text>
</comment>
<dbReference type="EMBL" id="JADGJQ010000029">
    <property type="protein sequence ID" value="KAJ3178061.1"/>
    <property type="molecule type" value="Genomic_DNA"/>
</dbReference>
<proteinExistence type="predicted"/>
<keyword evidence="3" id="KW-1185">Reference proteome</keyword>
<dbReference type="Proteomes" id="UP001212152">
    <property type="component" value="Unassembled WGS sequence"/>
</dbReference>
<evidence type="ECO:0000256" key="1">
    <source>
        <dbReference type="SAM" id="MobiDB-lite"/>
    </source>
</evidence>
<evidence type="ECO:0000313" key="2">
    <source>
        <dbReference type="EMBL" id="KAJ3178061.1"/>
    </source>
</evidence>
<organism evidence="2 3">
    <name type="scientific">Geranomyces variabilis</name>
    <dbReference type="NCBI Taxonomy" id="109894"/>
    <lineage>
        <taxon>Eukaryota</taxon>
        <taxon>Fungi</taxon>
        <taxon>Fungi incertae sedis</taxon>
        <taxon>Chytridiomycota</taxon>
        <taxon>Chytridiomycota incertae sedis</taxon>
        <taxon>Chytridiomycetes</taxon>
        <taxon>Spizellomycetales</taxon>
        <taxon>Powellomycetaceae</taxon>
        <taxon>Geranomyces</taxon>
    </lineage>
</organism>
<reference evidence="2" key="1">
    <citation type="submission" date="2020-05" db="EMBL/GenBank/DDBJ databases">
        <title>Phylogenomic resolution of chytrid fungi.</title>
        <authorList>
            <person name="Stajich J.E."/>
            <person name="Amses K."/>
            <person name="Simmons R."/>
            <person name="Seto K."/>
            <person name="Myers J."/>
            <person name="Bonds A."/>
            <person name="Quandt C.A."/>
            <person name="Barry K."/>
            <person name="Liu P."/>
            <person name="Grigoriev I."/>
            <person name="Longcore J.E."/>
            <person name="James T.Y."/>
        </authorList>
    </citation>
    <scope>NUCLEOTIDE SEQUENCE</scope>
    <source>
        <strain evidence="2">JEL0379</strain>
    </source>
</reference>
<protein>
    <submittedName>
        <fullName evidence="2">Uncharacterized protein</fullName>
    </submittedName>
</protein>
<accession>A0AAD5TJQ2</accession>
<gene>
    <name evidence="2" type="ORF">HDU87_003841</name>
</gene>
<name>A0AAD5TJQ2_9FUNG</name>
<evidence type="ECO:0000313" key="3">
    <source>
        <dbReference type="Proteomes" id="UP001212152"/>
    </source>
</evidence>
<feature type="region of interest" description="Disordered" evidence="1">
    <location>
        <begin position="1"/>
        <end position="24"/>
    </location>
</feature>